<reference evidence="2 3" key="1">
    <citation type="journal article" date="2021" name="Sci. Rep.">
        <title>The distribution of antibiotic resistance genes in chicken gut microbiota commensals.</title>
        <authorList>
            <person name="Juricova H."/>
            <person name="Matiasovicova J."/>
            <person name="Kubasova T."/>
            <person name="Cejkova D."/>
            <person name="Rychlik I."/>
        </authorList>
    </citation>
    <scope>NUCLEOTIDE SEQUENCE [LARGE SCALE GENOMIC DNA]</scope>
    <source>
        <strain evidence="2 3">An425</strain>
    </source>
</reference>
<accession>A0ABS2G154</accession>
<evidence type="ECO:0000259" key="1">
    <source>
        <dbReference type="PROSITE" id="PS50880"/>
    </source>
</evidence>
<dbReference type="RefSeq" id="WP_204716094.1">
    <property type="nucleotide sequence ID" value="NZ_JACJLT010000037.1"/>
</dbReference>
<keyword evidence="3" id="KW-1185">Reference proteome</keyword>
<dbReference type="Pfam" id="PF03796">
    <property type="entry name" value="DnaB_C"/>
    <property type="match status" value="1"/>
</dbReference>
<evidence type="ECO:0000313" key="2">
    <source>
        <dbReference type="EMBL" id="MBM6875144.1"/>
    </source>
</evidence>
<dbReference type="SUPFAM" id="SSF52540">
    <property type="entry name" value="P-loop containing nucleoside triphosphate hydrolases"/>
    <property type="match status" value="1"/>
</dbReference>
<dbReference type="PANTHER" id="PTHR12873">
    <property type="entry name" value="T7-LIKE MITOCHONDRIAL DNA HELICASE"/>
    <property type="match status" value="1"/>
</dbReference>
<gene>
    <name evidence="2" type="ORF">H6A04_05685</name>
</gene>
<dbReference type="SMART" id="SM00493">
    <property type="entry name" value="TOPRIM"/>
    <property type="match status" value="1"/>
</dbReference>
<proteinExistence type="predicted"/>
<dbReference type="InterPro" id="IPR006171">
    <property type="entry name" value="TOPRIM_dom"/>
</dbReference>
<dbReference type="InterPro" id="IPR027417">
    <property type="entry name" value="P-loop_NTPase"/>
</dbReference>
<dbReference type="PANTHER" id="PTHR12873:SF0">
    <property type="entry name" value="TWINKLE MTDNA HELICASE"/>
    <property type="match status" value="1"/>
</dbReference>
<evidence type="ECO:0000313" key="3">
    <source>
        <dbReference type="Proteomes" id="UP000728968"/>
    </source>
</evidence>
<dbReference type="Proteomes" id="UP000728968">
    <property type="component" value="Unassembled WGS sequence"/>
</dbReference>
<dbReference type="Gene3D" id="3.40.1360.10">
    <property type="match status" value="1"/>
</dbReference>
<dbReference type="EMBL" id="JACJLT010000037">
    <property type="protein sequence ID" value="MBM6875144.1"/>
    <property type="molecule type" value="Genomic_DNA"/>
</dbReference>
<feature type="non-terminal residue" evidence="2">
    <location>
        <position position="1"/>
    </location>
</feature>
<dbReference type="InterPro" id="IPR027032">
    <property type="entry name" value="Twinkle-like"/>
</dbReference>
<dbReference type="Pfam" id="PF13155">
    <property type="entry name" value="Toprim_2"/>
    <property type="match status" value="1"/>
</dbReference>
<dbReference type="InterPro" id="IPR034154">
    <property type="entry name" value="TOPRIM_DnaG/twinkle"/>
</dbReference>
<sequence>NLLMTVIDFLEQKGYNYKIKGKEAILDICPFCKHPHSKDRFSVNLETGAYICNRQDSCGARGVFKLDNIEKKSVLEDEKKILDFTKDDFTTLSSTQKKYLEERGISYETCKYARVLSKNGAICFFNTNKNGKIVGVKYRTIPKEGEKKKIWAHPGSEMTLLNWDKVPKDTDTLYIVEGEIDMLSLIEIGIKNVVSVPNGAGSTDWIELHYEWLQKFKKLIMMLDNDKAGEEGIKHIIKRLKGSNNSLYKVDMIFYKDANEILCDEDGRTKLKNILNNLVEIEEKQVEDITNYSGQIKDESFSLGDRALNALTGGGQYGAVFVITGNPGSGKSILLNNIMCNLINDGHKIFTMQGEFTPAKFKQNMMRIFSRPEQIETYHNKFKNKDYGIIKPHIEEKINKWLKGKLFVHTSQVPTKTDLLGAMEYSFKKHGVRIFVIDNLMTINLESSVNDKYEKQKELFLELQDFAKKKQVLIFVVAHPRKNSITALDEADMGVVSGTSDIMNLANYGVFLKRLSDKEMEKLNEQGIYATVGAKNLKDREYGDVNLKAYWNYEPRTSRFVDYKYPEESKNKKYSWEITIEKVPLPFVGE</sequence>
<comment type="caution">
    <text evidence="2">The sequence shown here is derived from an EMBL/GenBank/DDBJ whole genome shotgun (WGS) entry which is preliminary data.</text>
</comment>
<dbReference type="InterPro" id="IPR007694">
    <property type="entry name" value="DNA_helicase_DnaB-like_C"/>
</dbReference>
<dbReference type="CDD" id="cd01029">
    <property type="entry name" value="TOPRIM_primases"/>
    <property type="match status" value="1"/>
</dbReference>
<dbReference type="PROSITE" id="PS50880">
    <property type="entry name" value="TOPRIM"/>
    <property type="match status" value="1"/>
</dbReference>
<protein>
    <submittedName>
        <fullName evidence="2">Toprim domain-containing protein</fullName>
    </submittedName>
</protein>
<feature type="domain" description="Toprim" evidence="1">
    <location>
        <begin position="171"/>
        <end position="255"/>
    </location>
</feature>
<organism evidence="2 3">
    <name type="scientific">Fusobacterium mortiferum</name>
    <dbReference type="NCBI Taxonomy" id="850"/>
    <lineage>
        <taxon>Bacteria</taxon>
        <taxon>Fusobacteriati</taxon>
        <taxon>Fusobacteriota</taxon>
        <taxon>Fusobacteriia</taxon>
        <taxon>Fusobacteriales</taxon>
        <taxon>Fusobacteriaceae</taxon>
        <taxon>Fusobacterium</taxon>
    </lineage>
</organism>
<dbReference type="Gene3D" id="3.40.50.300">
    <property type="entry name" value="P-loop containing nucleotide triphosphate hydrolases"/>
    <property type="match status" value="1"/>
</dbReference>
<name>A0ABS2G154_FUSMR</name>
<dbReference type="SUPFAM" id="SSF56731">
    <property type="entry name" value="DNA primase core"/>
    <property type="match status" value="1"/>
</dbReference>